<reference evidence="1" key="2">
    <citation type="submission" date="2010-07" db="EMBL/GenBank/DDBJ databases">
        <authorList>
            <consortium name="The Broad Institute Genome Sequencing Platform"/>
            <consortium name="Broad Institute Genome Sequencing Center for Infectious Disease"/>
            <person name="Ma L.-J."/>
            <person name="Dead R."/>
            <person name="Young S."/>
            <person name="Zeng Q."/>
            <person name="Koehrsen M."/>
            <person name="Alvarado L."/>
            <person name="Berlin A."/>
            <person name="Chapman S.B."/>
            <person name="Chen Z."/>
            <person name="Freedman E."/>
            <person name="Gellesch M."/>
            <person name="Goldberg J."/>
            <person name="Griggs A."/>
            <person name="Gujja S."/>
            <person name="Heilman E.R."/>
            <person name="Heiman D."/>
            <person name="Hepburn T."/>
            <person name="Howarth C."/>
            <person name="Jen D."/>
            <person name="Larson L."/>
            <person name="Mehta T."/>
            <person name="Neiman D."/>
            <person name="Pearson M."/>
            <person name="Roberts A."/>
            <person name="Saif S."/>
            <person name="Shea T."/>
            <person name="Shenoy N."/>
            <person name="Sisk P."/>
            <person name="Stolte C."/>
            <person name="Sykes S."/>
            <person name="Walk T."/>
            <person name="White J."/>
            <person name="Yandava C."/>
            <person name="Haas B."/>
            <person name="Nusbaum C."/>
            <person name="Birren B."/>
        </authorList>
    </citation>
    <scope>NUCLEOTIDE SEQUENCE</scope>
    <source>
        <strain evidence="1">R3-111a-1</strain>
    </source>
</reference>
<protein>
    <submittedName>
        <fullName evidence="1 2">Uncharacterized protein</fullName>
    </submittedName>
</protein>
<evidence type="ECO:0000313" key="3">
    <source>
        <dbReference type="Proteomes" id="UP000006039"/>
    </source>
</evidence>
<dbReference type="EnsemblFungi" id="EJT82163">
    <property type="protein sequence ID" value="EJT82163"/>
    <property type="gene ID" value="GGTG_02137"/>
</dbReference>
<evidence type="ECO:0000313" key="1">
    <source>
        <dbReference type="EMBL" id="EJT82163.1"/>
    </source>
</evidence>
<dbReference type="EMBL" id="GL385395">
    <property type="protein sequence ID" value="EJT82163.1"/>
    <property type="molecule type" value="Genomic_DNA"/>
</dbReference>
<evidence type="ECO:0000313" key="2">
    <source>
        <dbReference type="EnsemblFungi" id="EJT82163"/>
    </source>
</evidence>
<reference evidence="2" key="5">
    <citation type="submission" date="2018-04" db="UniProtKB">
        <authorList>
            <consortium name="EnsemblFungi"/>
        </authorList>
    </citation>
    <scope>IDENTIFICATION</scope>
    <source>
        <strain evidence="2">R3-111a-1</strain>
    </source>
</reference>
<dbReference type="GeneID" id="20342595"/>
<name>J3NLI8_GAET3</name>
<dbReference type="AlphaFoldDB" id="J3NLI8"/>
<dbReference type="VEuPathDB" id="FungiDB:GGTG_02137"/>
<organism evidence="1">
    <name type="scientific">Gaeumannomyces tritici (strain R3-111a-1)</name>
    <name type="common">Wheat and barley take-all root rot fungus</name>
    <name type="synonym">Gaeumannomyces graminis var. tritici</name>
    <dbReference type="NCBI Taxonomy" id="644352"/>
    <lineage>
        <taxon>Eukaryota</taxon>
        <taxon>Fungi</taxon>
        <taxon>Dikarya</taxon>
        <taxon>Ascomycota</taxon>
        <taxon>Pezizomycotina</taxon>
        <taxon>Sordariomycetes</taxon>
        <taxon>Sordariomycetidae</taxon>
        <taxon>Magnaporthales</taxon>
        <taxon>Magnaporthaceae</taxon>
        <taxon>Gaeumannomyces</taxon>
    </lineage>
</organism>
<accession>J3NLI8</accession>
<sequence length="52" mass="5297">MDDPMCLPTVYSSGYDPAVRGLFPLIDSDSAQAVNSGRRAGGRAGGLAIKAA</sequence>
<reference evidence="1" key="3">
    <citation type="submission" date="2010-09" db="EMBL/GenBank/DDBJ databases">
        <title>Annotation of Gaeumannomyces graminis var. tritici R3-111a-1.</title>
        <authorList>
            <consortium name="The Broad Institute Genome Sequencing Platform"/>
            <person name="Ma L.-J."/>
            <person name="Dead R."/>
            <person name="Young S.K."/>
            <person name="Zeng Q."/>
            <person name="Gargeya S."/>
            <person name="Fitzgerald M."/>
            <person name="Haas B."/>
            <person name="Abouelleil A."/>
            <person name="Alvarado L."/>
            <person name="Arachchi H.M."/>
            <person name="Berlin A."/>
            <person name="Brown A."/>
            <person name="Chapman S.B."/>
            <person name="Chen Z."/>
            <person name="Dunbar C."/>
            <person name="Freedman E."/>
            <person name="Gearin G."/>
            <person name="Gellesch M."/>
            <person name="Goldberg J."/>
            <person name="Griggs A."/>
            <person name="Gujja S."/>
            <person name="Heiman D."/>
            <person name="Howarth C."/>
            <person name="Larson L."/>
            <person name="Lui A."/>
            <person name="MacDonald P.J.P."/>
            <person name="Mehta T."/>
            <person name="Montmayeur A."/>
            <person name="Murphy C."/>
            <person name="Neiman D."/>
            <person name="Pearson M."/>
            <person name="Priest M."/>
            <person name="Roberts A."/>
            <person name="Saif S."/>
            <person name="Shea T."/>
            <person name="Shenoy N."/>
            <person name="Sisk P."/>
            <person name="Stolte C."/>
            <person name="Sykes S."/>
            <person name="Yandava C."/>
            <person name="Wortman J."/>
            <person name="Nusbaum C."/>
            <person name="Birren B."/>
        </authorList>
    </citation>
    <scope>NUCLEOTIDE SEQUENCE</scope>
    <source>
        <strain evidence="1">R3-111a-1</strain>
    </source>
</reference>
<dbReference type="Proteomes" id="UP000006039">
    <property type="component" value="Unassembled WGS sequence"/>
</dbReference>
<gene>
    <name evidence="2" type="primary">20342595</name>
    <name evidence="1" type="ORF">GGTG_02137</name>
</gene>
<keyword evidence="3" id="KW-1185">Reference proteome</keyword>
<dbReference type="HOGENOM" id="CLU_3087350_0_0_1"/>
<reference evidence="3" key="1">
    <citation type="submission" date="2010-07" db="EMBL/GenBank/DDBJ databases">
        <title>The genome sequence of Gaeumannomyces graminis var. tritici strain R3-111a-1.</title>
        <authorList>
            <consortium name="The Broad Institute Genome Sequencing Platform"/>
            <person name="Ma L.-J."/>
            <person name="Dead R."/>
            <person name="Young S."/>
            <person name="Zeng Q."/>
            <person name="Koehrsen M."/>
            <person name="Alvarado L."/>
            <person name="Berlin A."/>
            <person name="Chapman S.B."/>
            <person name="Chen Z."/>
            <person name="Freedman E."/>
            <person name="Gellesch M."/>
            <person name="Goldberg J."/>
            <person name="Griggs A."/>
            <person name="Gujja S."/>
            <person name="Heilman E.R."/>
            <person name="Heiman D."/>
            <person name="Hepburn T."/>
            <person name="Howarth C."/>
            <person name="Jen D."/>
            <person name="Larson L."/>
            <person name="Mehta T."/>
            <person name="Neiman D."/>
            <person name="Pearson M."/>
            <person name="Roberts A."/>
            <person name="Saif S."/>
            <person name="Shea T."/>
            <person name="Shenoy N."/>
            <person name="Sisk P."/>
            <person name="Stolte C."/>
            <person name="Sykes S."/>
            <person name="Walk T."/>
            <person name="White J."/>
            <person name="Yandava C."/>
            <person name="Haas B."/>
            <person name="Nusbaum C."/>
            <person name="Birren B."/>
        </authorList>
    </citation>
    <scope>NUCLEOTIDE SEQUENCE [LARGE SCALE GENOMIC DNA]</scope>
    <source>
        <strain evidence="3">R3-111a-1</strain>
    </source>
</reference>
<reference evidence="2" key="4">
    <citation type="journal article" date="2015" name="G3 (Bethesda)">
        <title>Genome sequences of three phytopathogenic species of the Magnaporthaceae family of fungi.</title>
        <authorList>
            <person name="Okagaki L.H."/>
            <person name="Nunes C.C."/>
            <person name="Sailsbery J."/>
            <person name="Clay B."/>
            <person name="Brown D."/>
            <person name="John T."/>
            <person name="Oh Y."/>
            <person name="Young N."/>
            <person name="Fitzgerald M."/>
            <person name="Haas B.J."/>
            <person name="Zeng Q."/>
            <person name="Young S."/>
            <person name="Adiconis X."/>
            <person name="Fan L."/>
            <person name="Levin J.Z."/>
            <person name="Mitchell T.K."/>
            <person name="Okubara P.A."/>
            <person name="Farman M.L."/>
            <person name="Kohn L.M."/>
            <person name="Birren B."/>
            <person name="Ma L.-J."/>
            <person name="Dean R.A."/>
        </authorList>
    </citation>
    <scope>NUCLEOTIDE SEQUENCE</scope>
    <source>
        <strain evidence="2">R3-111a-1</strain>
    </source>
</reference>
<proteinExistence type="predicted"/>
<dbReference type="RefSeq" id="XP_009218172.1">
    <property type="nucleotide sequence ID" value="XM_009219908.1"/>
</dbReference>